<comment type="caution">
    <text evidence="1">The sequence shown here is derived from an EMBL/GenBank/DDBJ whole genome shotgun (WGS) entry which is preliminary data.</text>
</comment>
<evidence type="ECO:0000313" key="2">
    <source>
        <dbReference type="Proteomes" id="UP000187209"/>
    </source>
</evidence>
<accession>A0A1R2B3U5</accession>
<dbReference type="AlphaFoldDB" id="A0A1R2B3U5"/>
<keyword evidence="2" id="KW-1185">Reference proteome</keyword>
<proteinExistence type="predicted"/>
<dbReference type="Proteomes" id="UP000187209">
    <property type="component" value="Unassembled WGS sequence"/>
</dbReference>
<dbReference type="EMBL" id="MPUH01000988">
    <property type="protein sequence ID" value="OMJ71458.1"/>
    <property type="molecule type" value="Genomic_DNA"/>
</dbReference>
<evidence type="ECO:0000313" key="1">
    <source>
        <dbReference type="EMBL" id="OMJ71458.1"/>
    </source>
</evidence>
<gene>
    <name evidence="1" type="ORF">SteCoe_30323</name>
</gene>
<dbReference type="OrthoDB" id="323233at2759"/>
<sequence length="96" mass="10992">MEKKADFSSTQEDLGLNAKIQTKSILRKIKPSNHDGKKYIKRSKTASSSDIVKKVNFPDRIKKPLYVIFEVEPIVYEDQQVVVKKSKNKGCTCVIY</sequence>
<protein>
    <submittedName>
        <fullName evidence="1">Uncharacterized protein</fullName>
    </submittedName>
</protein>
<name>A0A1R2B3U5_9CILI</name>
<reference evidence="1 2" key="1">
    <citation type="submission" date="2016-11" db="EMBL/GenBank/DDBJ databases">
        <title>The macronuclear genome of Stentor coeruleus: a giant cell with tiny introns.</title>
        <authorList>
            <person name="Slabodnick M."/>
            <person name="Ruby J.G."/>
            <person name="Reiff S.B."/>
            <person name="Swart E.C."/>
            <person name="Gosai S."/>
            <person name="Prabakaran S."/>
            <person name="Witkowska E."/>
            <person name="Larue G.E."/>
            <person name="Fisher S."/>
            <person name="Freeman R.M."/>
            <person name="Gunawardena J."/>
            <person name="Chu W."/>
            <person name="Stover N.A."/>
            <person name="Gregory B.D."/>
            <person name="Nowacki M."/>
            <person name="Derisi J."/>
            <person name="Roy S.W."/>
            <person name="Marshall W.F."/>
            <person name="Sood P."/>
        </authorList>
    </citation>
    <scope>NUCLEOTIDE SEQUENCE [LARGE SCALE GENOMIC DNA]</scope>
    <source>
        <strain evidence="1">WM001</strain>
    </source>
</reference>
<organism evidence="1 2">
    <name type="scientific">Stentor coeruleus</name>
    <dbReference type="NCBI Taxonomy" id="5963"/>
    <lineage>
        <taxon>Eukaryota</taxon>
        <taxon>Sar</taxon>
        <taxon>Alveolata</taxon>
        <taxon>Ciliophora</taxon>
        <taxon>Postciliodesmatophora</taxon>
        <taxon>Heterotrichea</taxon>
        <taxon>Heterotrichida</taxon>
        <taxon>Stentoridae</taxon>
        <taxon>Stentor</taxon>
    </lineage>
</organism>